<dbReference type="Proteomes" id="UP001164539">
    <property type="component" value="Chromosome 5"/>
</dbReference>
<gene>
    <name evidence="1" type="ORF">OWV82_010345</name>
</gene>
<keyword evidence="2" id="KW-1185">Reference proteome</keyword>
<sequence length="386" mass="42487">MQRPNQLQSQVNLVELKAQLVKRLGPDRSKLYFYYLNKLLSLKLSKAEFNKLCLRVIGRENIKLHNQLICSILNNACNAKVPPSASTRDGDGFEFSGDGYQKNEDVLLSSPWGTRARVSLGSDGKVDFSSSQQSSITGNNVVSENGDFDSHEIKKQAQHHQVISNKTNNEGEGGLRHPVKIKGPAESVISVDTNKQSETVILRDGKELSPRISVKAPLGIPLCPASVGGARQTPLLGSSGRDFSSYDRGELLDTETLKERMQQIATAHGIEGVSMDSANLLNNGLNAYLKRIIRSSFELVGARCGHDLVGKNTHKRLSHGRLANGVLPANQFHVQSSNMPSEEMSGQIHSLPLSLLDFKVAMWLKPQQLGDWPLLLEKICTHLHEE</sequence>
<reference evidence="1 2" key="1">
    <citation type="journal article" date="2023" name="Science">
        <title>Complex scaffold remodeling in plant triterpene biosynthesis.</title>
        <authorList>
            <person name="De La Pena R."/>
            <person name="Hodgson H."/>
            <person name="Liu J.C."/>
            <person name="Stephenson M.J."/>
            <person name="Martin A.C."/>
            <person name="Owen C."/>
            <person name="Harkess A."/>
            <person name="Leebens-Mack J."/>
            <person name="Jimenez L.E."/>
            <person name="Osbourn A."/>
            <person name="Sattely E.S."/>
        </authorList>
    </citation>
    <scope>NUCLEOTIDE SEQUENCE [LARGE SCALE GENOMIC DNA]</scope>
    <source>
        <strain evidence="2">cv. JPN11</strain>
        <tissue evidence="1">Leaf</tissue>
    </source>
</reference>
<evidence type="ECO:0000313" key="2">
    <source>
        <dbReference type="Proteomes" id="UP001164539"/>
    </source>
</evidence>
<name>A0ACC1Y6F4_MELAZ</name>
<dbReference type="EMBL" id="CM051398">
    <property type="protein sequence ID" value="KAJ4718697.1"/>
    <property type="molecule type" value="Genomic_DNA"/>
</dbReference>
<evidence type="ECO:0000313" key="1">
    <source>
        <dbReference type="EMBL" id="KAJ4718697.1"/>
    </source>
</evidence>
<proteinExistence type="predicted"/>
<protein>
    <submittedName>
        <fullName evidence="1">Transcriptional coactivator Hfi1/Transcriptional adapter 1</fullName>
    </submittedName>
</protein>
<comment type="caution">
    <text evidence="1">The sequence shown here is derived from an EMBL/GenBank/DDBJ whole genome shotgun (WGS) entry which is preliminary data.</text>
</comment>
<organism evidence="1 2">
    <name type="scientific">Melia azedarach</name>
    <name type="common">Chinaberry tree</name>
    <dbReference type="NCBI Taxonomy" id="155640"/>
    <lineage>
        <taxon>Eukaryota</taxon>
        <taxon>Viridiplantae</taxon>
        <taxon>Streptophyta</taxon>
        <taxon>Embryophyta</taxon>
        <taxon>Tracheophyta</taxon>
        <taxon>Spermatophyta</taxon>
        <taxon>Magnoliopsida</taxon>
        <taxon>eudicotyledons</taxon>
        <taxon>Gunneridae</taxon>
        <taxon>Pentapetalae</taxon>
        <taxon>rosids</taxon>
        <taxon>malvids</taxon>
        <taxon>Sapindales</taxon>
        <taxon>Meliaceae</taxon>
        <taxon>Melia</taxon>
    </lineage>
</organism>
<accession>A0ACC1Y6F4</accession>